<name>G4Z3K1_PHYSP</name>
<reference evidence="2 3" key="1">
    <citation type="journal article" date="2006" name="Science">
        <title>Phytophthora genome sequences uncover evolutionary origins and mechanisms of pathogenesis.</title>
        <authorList>
            <person name="Tyler B.M."/>
            <person name="Tripathy S."/>
            <person name="Zhang X."/>
            <person name="Dehal P."/>
            <person name="Jiang R.H."/>
            <person name="Aerts A."/>
            <person name="Arredondo F.D."/>
            <person name="Baxter L."/>
            <person name="Bensasson D."/>
            <person name="Beynon J.L."/>
            <person name="Chapman J."/>
            <person name="Damasceno C.M."/>
            <person name="Dorrance A.E."/>
            <person name="Dou D."/>
            <person name="Dickerman A.W."/>
            <person name="Dubchak I.L."/>
            <person name="Garbelotto M."/>
            <person name="Gijzen M."/>
            <person name="Gordon S.G."/>
            <person name="Govers F."/>
            <person name="Grunwald N.J."/>
            <person name="Huang W."/>
            <person name="Ivors K.L."/>
            <person name="Jones R.W."/>
            <person name="Kamoun S."/>
            <person name="Krampis K."/>
            <person name="Lamour K.H."/>
            <person name="Lee M.K."/>
            <person name="McDonald W.H."/>
            <person name="Medina M."/>
            <person name="Meijer H.J."/>
            <person name="Nordberg E.K."/>
            <person name="Maclean D.J."/>
            <person name="Ospina-Giraldo M.D."/>
            <person name="Morris P.F."/>
            <person name="Phuntumart V."/>
            <person name="Putnam N.H."/>
            <person name="Rash S."/>
            <person name="Rose J.K."/>
            <person name="Sakihama Y."/>
            <person name="Salamov A.A."/>
            <person name="Savidor A."/>
            <person name="Scheuring C.F."/>
            <person name="Smith B.M."/>
            <person name="Sobral B.W."/>
            <person name="Terry A."/>
            <person name="Torto-Alalibo T.A."/>
            <person name="Win J."/>
            <person name="Xu Z."/>
            <person name="Zhang H."/>
            <person name="Grigoriev I.V."/>
            <person name="Rokhsar D.S."/>
            <person name="Boore J.L."/>
        </authorList>
    </citation>
    <scope>NUCLEOTIDE SEQUENCE [LARGE SCALE GENOMIC DNA]</scope>
    <source>
        <strain evidence="2 3">P6497</strain>
    </source>
</reference>
<protein>
    <recommendedName>
        <fullName evidence="1">Retrovirus-related Pol polyprotein from transposon TNT 1-94-like beta-barrel domain-containing protein</fullName>
    </recommendedName>
</protein>
<dbReference type="GeneID" id="20652422"/>
<dbReference type="EMBL" id="JH159153">
    <property type="protein sequence ID" value="EGZ19373.1"/>
    <property type="molecule type" value="Genomic_DNA"/>
</dbReference>
<evidence type="ECO:0000313" key="3">
    <source>
        <dbReference type="Proteomes" id="UP000002640"/>
    </source>
</evidence>
<feature type="non-terminal residue" evidence="2">
    <location>
        <position position="106"/>
    </location>
</feature>
<dbReference type="RefSeq" id="XP_009522090.1">
    <property type="nucleotide sequence ID" value="XM_009523795.1"/>
</dbReference>
<keyword evidence="3" id="KW-1185">Reference proteome</keyword>
<dbReference type="AlphaFoldDB" id="G4Z3K1"/>
<dbReference type="InterPro" id="IPR054722">
    <property type="entry name" value="PolX-like_BBD"/>
</dbReference>
<proteinExistence type="predicted"/>
<organism evidence="2 3">
    <name type="scientific">Phytophthora sojae (strain P6497)</name>
    <name type="common">Soybean stem and root rot agent</name>
    <name type="synonym">Phytophthora megasperma f. sp. glycines</name>
    <dbReference type="NCBI Taxonomy" id="1094619"/>
    <lineage>
        <taxon>Eukaryota</taxon>
        <taxon>Sar</taxon>
        <taxon>Stramenopiles</taxon>
        <taxon>Oomycota</taxon>
        <taxon>Peronosporomycetes</taxon>
        <taxon>Peronosporales</taxon>
        <taxon>Peronosporaceae</taxon>
        <taxon>Phytophthora</taxon>
    </lineage>
</organism>
<accession>G4Z3K1</accession>
<dbReference type="Pfam" id="PF22936">
    <property type="entry name" value="Pol_BBD"/>
    <property type="match status" value="1"/>
</dbReference>
<feature type="domain" description="Retrovirus-related Pol polyprotein from transposon TNT 1-94-like beta-barrel" evidence="1">
    <location>
        <begin position="4"/>
        <end position="67"/>
    </location>
</feature>
<feature type="non-terminal residue" evidence="2">
    <location>
        <position position="1"/>
    </location>
</feature>
<evidence type="ECO:0000313" key="2">
    <source>
        <dbReference type="EMBL" id="EGZ19373.1"/>
    </source>
</evidence>
<evidence type="ECO:0000259" key="1">
    <source>
        <dbReference type="Pfam" id="PF22936"/>
    </source>
</evidence>
<dbReference type="KEGG" id="psoj:PHYSODRAFT_434344"/>
<gene>
    <name evidence="2" type="ORF">PHYSODRAFT_434344</name>
</gene>
<dbReference type="Proteomes" id="UP000002640">
    <property type="component" value="Unassembled WGS sequence"/>
</dbReference>
<sequence>TAEWILDSGATHHLCTDRNLSFGVEPAKLTIKVANSKTIVSSLKGSCLLQISVGVIKRSIQLTNVYYSFLLHTKDETFDKFLLFANEFQRQYDLKIKVLRTDGGGE</sequence>
<dbReference type="InParanoid" id="G4Z3K1"/>